<keyword evidence="3" id="KW-0808">Transferase</keyword>
<dbReference type="PANTHER" id="PTHR30616">
    <property type="entry name" value="UNCHARACTERIZED PROTEIN YFIH"/>
    <property type="match status" value="1"/>
</dbReference>
<evidence type="ECO:0000256" key="3">
    <source>
        <dbReference type="ARBA" id="ARBA00022679"/>
    </source>
</evidence>
<dbReference type="Pfam" id="PF02578">
    <property type="entry name" value="Cu-oxidase_4"/>
    <property type="match status" value="1"/>
</dbReference>
<dbReference type="Gene3D" id="3.60.140.10">
    <property type="entry name" value="CNF1/YfiH-like putative cysteine hydrolases"/>
    <property type="match status" value="1"/>
</dbReference>
<name>A0A843YNL3_9BURK</name>
<keyword evidence="5" id="KW-0378">Hydrolase</keyword>
<evidence type="ECO:0000256" key="8">
    <source>
        <dbReference type="ARBA" id="ARBA00048968"/>
    </source>
</evidence>
<comment type="caution">
    <text evidence="11">The sequence shown here is derived from an EMBL/GenBank/DDBJ whole genome shotgun (WGS) entry which is preliminary data.</text>
</comment>
<evidence type="ECO:0000256" key="1">
    <source>
        <dbReference type="ARBA" id="ARBA00000553"/>
    </source>
</evidence>
<comment type="catalytic activity">
    <reaction evidence="8">
        <text>adenosine + phosphate = alpha-D-ribose 1-phosphate + adenine</text>
        <dbReference type="Rhea" id="RHEA:27642"/>
        <dbReference type="ChEBI" id="CHEBI:16335"/>
        <dbReference type="ChEBI" id="CHEBI:16708"/>
        <dbReference type="ChEBI" id="CHEBI:43474"/>
        <dbReference type="ChEBI" id="CHEBI:57720"/>
        <dbReference type="EC" id="2.4.2.1"/>
    </reaction>
    <physiologicalReaction direction="left-to-right" evidence="8">
        <dbReference type="Rhea" id="RHEA:27643"/>
    </physiologicalReaction>
</comment>
<comment type="similarity">
    <text evidence="2 10">Belongs to the purine nucleoside phosphorylase YfiH/LACC1 family.</text>
</comment>
<dbReference type="AlphaFoldDB" id="A0A843YNL3"/>
<dbReference type="Proteomes" id="UP000451565">
    <property type="component" value="Unassembled WGS sequence"/>
</dbReference>
<dbReference type="OrthoDB" id="4279at2"/>
<evidence type="ECO:0000256" key="9">
    <source>
        <dbReference type="ARBA" id="ARBA00049893"/>
    </source>
</evidence>
<evidence type="ECO:0000256" key="2">
    <source>
        <dbReference type="ARBA" id="ARBA00007353"/>
    </source>
</evidence>
<dbReference type="InterPro" id="IPR038371">
    <property type="entry name" value="Cu_polyphenol_OxRdtase_sf"/>
</dbReference>
<dbReference type="GO" id="GO:0017061">
    <property type="term" value="F:S-methyl-5-thioadenosine phosphorylase activity"/>
    <property type="evidence" value="ECO:0007669"/>
    <property type="project" value="UniProtKB-EC"/>
</dbReference>
<comment type="catalytic activity">
    <reaction evidence="1">
        <text>inosine + phosphate = alpha-D-ribose 1-phosphate + hypoxanthine</text>
        <dbReference type="Rhea" id="RHEA:27646"/>
        <dbReference type="ChEBI" id="CHEBI:17368"/>
        <dbReference type="ChEBI" id="CHEBI:17596"/>
        <dbReference type="ChEBI" id="CHEBI:43474"/>
        <dbReference type="ChEBI" id="CHEBI:57720"/>
        <dbReference type="EC" id="2.4.2.1"/>
    </reaction>
    <physiologicalReaction direction="left-to-right" evidence="1">
        <dbReference type="Rhea" id="RHEA:27647"/>
    </physiologicalReaction>
</comment>
<sequence length="261" mass="28034">MHVIIPNWIALPHRVGAFSTTRQGGVSHIPYDDGMGGGGLNLGSHVDDQLADVESNRALLDCLLPTSPIWLSQVHGVNVVDAAEVMAGVEADAAITTKRGVVCAVQTADCLPVLFYDNGGHVVGAAHAGWRGLVSGVLENTVARMRASGDEVGEIIAWCGPAIGPQQFEVGTDVLEAFMARAITLQMSATVQNEIQSAFVAIPERAGKYLADIYRLARIVLREVNVHHVYGGEACTVSDKRFYSYRRDKVTGRMAALIWLK</sequence>
<dbReference type="GO" id="GO:0016787">
    <property type="term" value="F:hydrolase activity"/>
    <property type="evidence" value="ECO:0007669"/>
    <property type="project" value="UniProtKB-KW"/>
</dbReference>
<gene>
    <name evidence="11" type="primary">pgeF</name>
    <name evidence="11" type="ORF">GEV47_00390</name>
</gene>
<evidence type="ECO:0000313" key="11">
    <source>
        <dbReference type="EMBL" id="MQQ99142.1"/>
    </source>
</evidence>
<protein>
    <recommendedName>
        <fullName evidence="10">Purine nucleoside phosphorylase</fullName>
    </recommendedName>
</protein>
<evidence type="ECO:0000256" key="6">
    <source>
        <dbReference type="ARBA" id="ARBA00022833"/>
    </source>
</evidence>
<reference evidence="11 12" key="1">
    <citation type="submission" date="2019-10" db="EMBL/GenBank/DDBJ databases">
        <title>Glaciimonas soli sp. nov., a psychrophilic bacterium isolated from the forest soil of a high elevation mountain in Taiwan.</title>
        <authorList>
            <person name="Wang L.-T."/>
            <person name="Shieh W.Y."/>
        </authorList>
    </citation>
    <scope>NUCLEOTIDE SEQUENCE [LARGE SCALE GENOMIC DNA]</scope>
    <source>
        <strain evidence="11 12">GS1</strain>
    </source>
</reference>
<keyword evidence="4" id="KW-0479">Metal-binding</keyword>
<proteinExistence type="inferred from homology"/>
<keyword evidence="12" id="KW-1185">Reference proteome</keyword>
<evidence type="ECO:0000256" key="7">
    <source>
        <dbReference type="ARBA" id="ARBA00047989"/>
    </source>
</evidence>
<dbReference type="RefSeq" id="WP_153232753.1">
    <property type="nucleotide sequence ID" value="NZ_WINI01000001.1"/>
</dbReference>
<dbReference type="CDD" id="cd16833">
    <property type="entry name" value="YfiH"/>
    <property type="match status" value="1"/>
</dbReference>
<accession>A0A843YNL3</accession>
<evidence type="ECO:0000256" key="4">
    <source>
        <dbReference type="ARBA" id="ARBA00022723"/>
    </source>
</evidence>
<dbReference type="PANTHER" id="PTHR30616:SF2">
    <property type="entry name" value="PURINE NUCLEOSIDE PHOSPHORYLASE LACC1"/>
    <property type="match status" value="1"/>
</dbReference>
<comment type="catalytic activity">
    <reaction evidence="7">
        <text>adenosine + H2O + H(+) = inosine + NH4(+)</text>
        <dbReference type="Rhea" id="RHEA:24408"/>
        <dbReference type="ChEBI" id="CHEBI:15377"/>
        <dbReference type="ChEBI" id="CHEBI:15378"/>
        <dbReference type="ChEBI" id="CHEBI:16335"/>
        <dbReference type="ChEBI" id="CHEBI:17596"/>
        <dbReference type="ChEBI" id="CHEBI:28938"/>
        <dbReference type="EC" id="3.5.4.4"/>
    </reaction>
    <physiologicalReaction direction="left-to-right" evidence="7">
        <dbReference type="Rhea" id="RHEA:24409"/>
    </physiologicalReaction>
</comment>
<dbReference type="GO" id="GO:0005507">
    <property type="term" value="F:copper ion binding"/>
    <property type="evidence" value="ECO:0007669"/>
    <property type="project" value="TreeGrafter"/>
</dbReference>
<organism evidence="11 12">
    <name type="scientific">Glaciimonas soli</name>
    <dbReference type="NCBI Taxonomy" id="2590999"/>
    <lineage>
        <taxon>Bacteria</taxon>
        <taxon>Pseudomonadati</taxon>
        <taxon>Pseudomonadota</taxon>
        <taxon>Betaproteobacteria</taxon>
        <taxon>Burkholderiales</taxon>
        <taxon>Oxalobacteraceae</taxon>
        <taxon>Glaciimonas</taxon>
    </lineage>
</organism>
<evidence type="ECO:0000256" key="5">
    <source>
        <dbReference type="ARBA" id="ARBA00022801"/>
    </source>
</evidence>
<comment type="catalytic activity">
    <reaction evidence="9">
        <text>S-methyl-5'-thioadenosine + phosphate = 5-(methylsulfanyl)-alpha-D-ribose 1-phosphate + adenine</text>
        <dbReference type="Rhea" id="RHEA:11852"/>
        <dbReference type="ChEBI" id="CHEBI:16708"/>
        <dbReference type="ChEBI" id="CHEBI:17509"/>
        <dbReference type="ChEBI" id="CHEBI:43474"/>
        <dbReference type="ChEBI" id="CHEBI:58533"/>
        <dbReference type="EC" id="2.4.2.28"/>
    </reaction>
    <physiologicalReaction direction="left-to-right" evidence="9">
        <dbReference type="Rhea" id="RHEA:11853"/>
    </physiologicalReaction>
</comment>
<evidence type="ECO:0000256" key="10">
    <source>
        <dbReference type="RuleBase" id="RU361274"/>
    </source>
</evidence>
<dbReference type="InterPro" id="IPR003730">
    <property type="entry name" value="Cu_polyphenol_OxRdtase"/>
</dbReference>
<dbReference type="NCBIfam" id="TIGR00726">
    <property type="entry name" value="peptidoglycan editing factor PgeF"/>
    <property type="match status" value="1"/>
</dbReference>
<keyword evidence="6" id="KW-0862">Zinc</keyword>
<dbReference type="InterPro" id="IPR011324">
    <property type="entry name" value="Cytotoxic_necrot_fac-like_cat"/>
</dbReference>
<evidence type="ECO:0000313" key="12">
    <source>
        <dbReference type="Proteomes" id="UP000451565"/>
    </source>
</evidence>
<dbReference type="EMBL" id="WINI01000001">
    <property type="protein sequence ID" value="MQQ99142.1"/>
    <property type="molecule type" value="Genomic_DNA"/>
</dbReference>
<dbReference type="SUPFAM" id="SSF64438">
    <property type="entry name" value="CNF1/YfiH-like putative cysteine hydrolases"/>
    <property type="match status" value="1"/>
</dbReference>